<dbReference type="EMBL" id="DVMR01000012">
    <property type="protein sequence ID" value="HIU42865.1"/>
    <property type="molecule type" value="Genomic_DNA"/>
</dbReference>
<accession>A0A9D1LKE9</accession>
<sequence length="154" mass="16363">MTIRVLFGLGLFAVLELLSLLVPAQLLPLEQAAGFFDEQLSASLHDFDPDAPRAEPGSIVLWNQDGAPVLQASIAWPDGGQGCMNADSTPLAQYDSFVIEPGLTGVQTVDVSVLLPGEEVNRSFTLDFSAGALIVAVRGSEQGSWQLELFEGGF</sequence>
<gene>
    <name evidence="1" type="ORF">IAB67_01030</name>
</gene>
<dbReference type="AlphaFoldDB" id="A0A9D1LKE9"/>
<comment type="caution">
    <text evidence="1">The sequence shown here is derived from an EMBL/GenBank/DDBJ whole genome shotgun (WGS) entry which is preliminary data.</text>
</comment>
<protein>
    <submittedName>
        <fullName evidence="1">Uncharacterized protein</fullName>
    </submittedName>
</protein>
<name>A0A9D1LKE9_9CLOT</name>
<proteinExistence type="predicted"/>
<evidence type="ECO:0000313" key="1">
    <source>
        <dbReference type="EMBL" id="HIU42865.1"/>
    </source>
</evidence>
<organism evidence="1 2">
    <name type="scientific">Candidatus Ventrousia excrementavium</name>
    <dbReference type="NCBI Taxonomy" id="2840961"/>
    <lineage>
        <taxon>Bacteria</taxon>
        <taxon>Bacillati</taxon>
        <taxon>Bacillota</taxon>
        <taxon>Clostridia</taxon>
        <taxon>Eubacteriales</taxon>
        <taxon>Clostridiaceae</taxon>
        <taxon>Clostridiaceae incertae sedis</taxon>
        <taxon>Candidatus Ventrousia</taxon>
    </lineage>
</organism>
<evidence type="ECO:0000313" key="2">
    <source>
        <dbReference type="Proteomes" id="UP000824073"/>
    </source>
</evidence>
<reference evidence="1" key="2">
    <citation type="journal article" date="2021" name="PeerJ">
        <title>Extensive microbial diversity within the chicken gut microbiome revealed by metagenomics and culture.</title>
        <authorList>
            <person name="Gilroy R."/>
            <person name="Ravi A."/>
            <person name="Getino M."/>
            <person name="Pursley I."/>
            <person name="Horton D.L."/>
            <person name="Alikhan N.F."/>
            <person name="Baker D."/>
            <person name="Gharbi K."/>
            <person name="Hall N."/>
            <person name="Watson M."/>
            <person name="Adriaenssens E.M."/>
            <person name="Foster-Nyarko E."/>
            <person name="Jarju S."/>
            <person name="Secka A."/>
            <person name="Antonio M."/>
            <person name="Oren A."/>
            <person name="Chaudhuri R.R."/>
            <person name="La Ragione R."/>
            <person name="Hildebrand F."/>
            <person name="Pallen M.J."/>
        </authorList>
    </citation>
    <scope>NUCLEOTIDE SEQUENCE</scope>
    <source>
        <strain evidence="1">CHK191-8634</strain>
    </source>
</reference>
<reference evidence="1" key="1">
    <citation type="submission" date="2020-10" db="EMBL/GenBank/DDBJ databases">
        <authorList>
            <person name="Gilroy R."/>
        </authorList>
    </citation>
    <scope>NUCLEOTIDE SEQUENCE</scope>
    <source>
        <strain evidence="1">CHK191-8634</strain>
    </source>
</reference>
<dbReference type="Proteomes" id="UP000824073">
    <property type="component" value="Unassembled WGS sequence"/>
</dbReference>